<sequence length="233" mass="26455">MQCHITTGDMTEAEFEMQRQKYRELLEKLQEKAESSGAQGVDPDELRTLMLQGNQIFLQVRRSREAVLDAQFMKQVSQQATLNMRSSHASLHEFKPQEFATKLVAFVQSEEMQTEEVSRIFGILKRRFRENGNRPLCFFSFIINPHSFVATIENVFHCSFLLRDGHALITSDADGLQLIAPDKPSPEQANSGSSAHQTAVSFNLNTFEECVRVFNIKEPMIPPRAATNGSERT</sequence>
<dbReference type="GO" id="GO:0006281">
    <property type="term" value="P:DNA repair"/>
    <property type="evidence" value="ECO:0007669"/>
    <property type="project" value="UniProtKB-UniRule"/>
</dbReference>
<feature type="domain" description="Non-structural maintenance of chromosome element 4 C-terminal" evidence="9">
    <location>
        <begin position="136"/>
        <end position="221"/>
    </location>
</feature>
<keyword evidence="5 7" id="KW-0234">DNA repair</keyword>
<comment type="subunit">
    <text evidence="7">Component of the SMC5-SMC6 complex.</text>
</comment>
<dbReference type="EMBL" id="JQDR03004307">
    <property type="protein sequence ID" value="KAA0202118.1"/>
    <property type="molecule type" value="Genomic_DNA"/>
</dbReference>
<comment type="similarity">
    <text evidence="2 7">Belongs to the NSE4 family.</text>
</comment>
<comment type="function">
    <text evidence="7">Component of the SMC5-SMC6 complex, that promotes sister chromatid alignment after DNA damage and facilitates double-stranded DNA breaks (DSBs) repair via homologous recombination between sister chromatids.</text>
</comment>
<dbReference type="PANTHER" id="PTHR16140:SF0">
    <property type="entry name" value="NON-STRUCTURAL MAINTENANCE OF CHROMOSOMES ELEMENT 4"/>
    <property type="match status" value="1"/>
</dbReference>
<keyword evidence="3 7" id="KW-0227">DNA damage</keyword>
<feature type="coiled-coil region" evidence="8">
    <location>
        <begin position="12"/>
        <end position="39"/>
    </location>
</feature>
<dbReference type="PANTHER" id="PTHR16140">
    <property type="entry name" value="NON-STRUCTURAL MAINTENANCE OF CHROMOSOMES ELEMENT 4"/>
    <property type="match status" value="1"/>
</dbReference>
<dbReference type="InterPro" id="IPR014854">
    <property type="entry name" value="Nse4_C"/>
</dbReference>
<dbReference type="InterPro" id="IPR027786">
    <property type="entry name" value="Nse4/EID"/>
</dbReference>
<dbReference type="AlphaFoldDB" id="A0A6A0H8P2"/>
<evidence type="ECO:0000313" key="10">
    <source>
        <dbReference type="EMBL" id="KAA0202118.1"/>
    </source>
</evidence>
<dbReference type="GO" id="GO:0030915">
    <property type="term" value="C:Smc5-Smc6 complex"/>
    <property type="evidence" value="ECO:0007669"/>
    <property type="project" value="UniProtKB-UniRule"/>
</dbReference>
<keyword evidence="8" id="KW-0175">Coiled coil</keyword>
<reference evidence="10" key="1">
    <citation type="submission" date="2014-08" db="EMBL/GenBank/DDBJ databases">
        <authorList>
            <person name="Murali S."/>
            <person name="Richards S."/>
            <person name="Bandaranaike D."/>
            <person name="Bellair M."/>
            <person name="Blankenburg K."/>
            <person name="Chao H."/>
            <person name="Dinh H."/>
            <person name="Doddapaneni H."/>
            <person name="Dugan-Rocha S."/>
            <person name="Elkadiri S."/>
            <person name="Gnanaolivu R."/>
            <person name="Hughes D."/>
            <person name="Lee S."/>
            <person name="Li M."/>
            <person name="Ming W."/>
            <person name="Munidasa M."/>
            <person name="Muniz J."/>
            <person name="Nguyen L."/>
            <person name="Osuji N."/>
            <person name="Pu L.-L."/>
            <person name="Puazo M."/>
            <person name="Skinner E."/>
            <person name="Qu C."/>
            <person name="Quiroz J."/>
            <person name="Raj R."/>
            <person name="Weissenberger G."/>
            <person name="Xin Y."/>
            <person name="Zou X."/>
            <person name="Han Y."/>
            <person name="Worley K."/>
            <person name="Muzny D."/>
            <person name="Gibbs R."/>
        </authorList>
    </citation>
    <scope>NUCLEOTIDE SEQUENCE</scope>
    <source>
        <strain evidence="10">HAZT.00-mixed</strain>
        <tissue evidence="10">Whole organism</tissue>
    </source>
</reference>
<keyword evidence="4 7" id="KW-0233">DNA recombination</keyword>
<evidence type="ECO:0000256" key="2">
    <source>
        <dbReference type="ARBA" id="ARBA00008997"/>
    </source>
</evidence>
<accession>A0A6A0H8P2</accession>
<dbReference type="Pfam" id="PF08743">
    <property type="entry name" value="Nse4_C"/>
    <property type="match status" value="1"/>
</dbReference>
<protein>
    <recommendedName>
        <fullName evidence="7">Non-structural maintenance of chromosomes element 4</fullName>
    </recommendedName>
</protein>
<evidence type="ECO:0000256" key="4">
    <source>
        <dbReference type="ARBA" id="ARBA00023172"/>
    </source>
</evidence>
<dbReference type="GO" id="GO:0006310">
    <property type="term" value="P:DNA recombination"/>
    <property type="evidence" value="ECO:0007669"/>
    <property type="project" value="UniProtKB-UniRule"/>
</dbReference>
<gene>
    <name evidence="10" type="ORF">HAZT_HAZT001951</name>
</gene>
<evidence type="ECO:0000256" key="6">
    <source>
        <dbReference type="ARBA" id="ARBA00023242"/>
    </source>
</evidence>
<evidence type="ECO:0000259" key="9">
    <source>
        <dbReference type="Pfam" id="PF08743"/>
    </source>
</evidence>
<evidence type="ECO:0000256" key="8">
    <source>
        <dbReference type="SAM" id="Coils"/>
    </source>
</evidence>
<reference evidence="10" key="3">
    <citation type="submission" date="2019-06" db="EMBL/GenBank/DDBJ databases">
        <authorList>
            <person name="Poynton C."/>
            <person name="Hasenbein S."/>
            <person name="Benoit J.B."/>
            <person name="Sepulveda M.S."/>
            <person name="Poelchau M.F."/>
            <person name="Murali S.C."/>
            <person name="Chen S."/>
            <person name="Glastad K.M."/>
            <person name="Werren J.H."/>
            <person name="Vineis J.H."/>
            <person name="Bowen J.L."/>
            <person name="Friedrich M."/>
            <person name="Jones J."/>
            <person name="Robertson H.M."/>
            <person name="Feyereisen R."/>
            <person name="Mechler-Hickson A."/>
            <person name="Mathers N."/>
            <person name="Lee C.E."/>
            <person name="Colbourne J.K."/>
            <person name="Biales A."/>
            <person name="Johnston J.S."/>
            <person name="Wellborn G.A."/>
            <person name="Rosendale A.J."/>
            <person name="Cridge A.G."/>
            <person name="Munoz-Torres M.C."/>
            <person name="Bain P.A."/>
            <person name="Manny A.R."/>
            <person name="Major K.M."/>
            <person name="Lambert F.N."/>
            <person name="Vulpe C.D."/>
            <person name="Tuck P."/>
            <person name="Blalock B.J."/>
            <person name="Lin Y.-Y."/>
            <person name="Smith M.E."/>
            <person name="Ochoa-Acuna H."/>
            <person name="Chen M.-J.M."/>
            <person name="Childers C.P."/>
            <person name="Qu J."/>
            <person name="Dugan S."/>
            <person name="Lee S.L."/>
            <person name="Chao H."/>
            <person name="Dinh H."/>
            <person name="Han Y."/>
            <person name="Doddapaneni H."/>
            <person name="Worley K.C."/>
            <person name="Muzny D.M."/>
            <person name="Gibbs R.A."/>
            <person name="Richards S."/>
        </authorList>
    </citation>
    <scope>NUCLEOTIDE SEQUENCE</scope>
    <source>
        <strain evidence="10">HAZT.00-mixed</strain>
        <tissue evidence="10">Whole organism</tissue>
    </source>
</reference>
<evidence type="ECO:0000256" key="1">
    <source>
        <dbReference type="ARBA" id="ARBA00004123"/>
    </source>
</evidence>
<name>A0A6A0H8P2_HYAAZ</name>
<keyword evidence="6 7" id="KW-0539">Nucleus</keyword>
<dbReference type="GO" id="GO:0005634">
    <property type="term" value="C:nucleus"/>
    <property type="evidence" value="ECO:0007669"/>
    <property type="project" value="UniProtKB-SubCell"/>
</dbReference>
<evidence type="ECO:0000256" key="5">
    <source>
        <dbReference type="ARBA" id="ARBA00023204"/>
    </source>
</evidence>
<reference evidence="10" key="2">
    <citation type="journal article" date="2018" name="Environ. Sci. Technol.">
        <title>The Toxicogenome of Hyalella azteca: A Model for Sediment Ecotoxicology and Evolutionary Toxicology.</title>
        <authorList>
            <person name="Poynton H.C."/>
            <person name="Hasenbein S."/>
            <person name="Benoit J.B."/>
            <person name="Sepulveda M.S."/>
            <person name="Poelchau M.F."/>
            <person name="Hughes D.S.T."/>
            <person name="Murali S.C."/>
            <person name="Chen S."/>
            <person name="Glastad K.M."/>
            <person name="Goodisman M.A.D."/>
            <person name="Werren J.H."/>
            <person name="Vineis J.H."/>
            <person name="Bowen J.L."/>
            <person name="Friedrich M."/>
            <person name="Jones J."/>
            <person name="Robertson H.M."/>
            <person name="Feyereisen R."/>
            <person name="Mechler-Hickson A."/>
            <person name="Mathers N."/>
            <person name="Lee C.E."/>
            <person name="Colbourne J.K."/>
            <person name="Biales A."/>
            <person name="Johnston J.S."/>
            <person name="Wellborn G.A."/>
            <person name="Rosendale A.J."/>
            <person name="Cridge A.G."/>
            <person name="Munoz-Torres M.C."/>
            <person name="Bain P.A."/>
            <person name="Manny A.R."/>
            <person name="Major K.M."/>
            <person name="Lambert F.N."/>
            <person name="Vulpe C.D."/>
            <person name="Tuck P."/>
            <person name="Blalock B.J."/>
            <person name="Lin Y.Y."/>
            <person name="Smith M.E."/>
            <person name="Ochoa-Acuna H."/>
            <person name="Chen M.M."/>
            <person name="Childers C.P."/>
            <person name="Qu J."/>
            <person name="Dugan S."/>
            <person name="Lee S.L."/>
            <person name="Chao H."/>
            <person name="Dinh H."/>
            <person name="Han Y."/>
            <person name="Doddapaneni H."/>
            <person name="Worley K.C."/>
            <person name="Muzny D.M."/>
            <person name="Gibbs R.A."/>
            <person name="Richards S."/>
        </authorList>
    </citation>
    <scope>NUCLEOTIDE SEQUENCE</scope>
    <source>
        <strain evidence="10">HAZT.00-mixed</strain>
        <tissue evidence="10">Whole organism</tissue>
    </source>
</reference>
<dbReference type="OrthoDB" id="361242at2759"/>
<organism evidence="10">
    <name type="scientific">Hyalella azteca</name>
    <name type="common">Amphipod</name>
    <dbReference type="NCBI Taxonomy" id="294128"/>
    <lineage>
        <taxon>Eukaryota</taxon>
        <taxon>Metazoa</taxon>
        <taxon>Ecdysozoa</taxon>
        <taxon>Arthropoda</taxon>
        <taxon>Crustacea</taxon>
        <taxon>Multicrustacea</taxon>
        <taxon>Malacostraca</taxon>
        <taxon>Eumalacostraca</taxon>
        <taxon>Peracarida</taxon>
        <taxon>Amphipoda</taxon>
        <taxon>Senticaudata</taxon>
        <taxon>Talitrida</taxon>
        <taxon>Talitroidea</taxon>
        <taxon>Hyalellidae</taxon>
        <taxon>Hyalella</taxon>
    </lineage>
</organism>
<proteinExistence type="inferred from homology"/>
<comment type="subcellular location">
    <subcellularLocation>
        <location evidence="1 7">Nucleus</location>
    </subcellularLocation>
</comment>
<evidence type="ECO:0000256" key="7">
    <source>
        <dbReference type="RuleBase" id="RU365071"/>
    </source>
</evidence>
<comment type="caution">
    <text evidence="10">The sequence shown here is derived from an EMBL/GenBank/DDBJ whole genome shotgun (WGS) entry which is preliminary data.</text>
</comment>
<evidence type="ECO:0000256" key="3">
    <source>
        <dbReference type="ARBA" id="ARBA00022763"/>
    </source>
</evidence>
<dbReference type="Proteomes" id="UP000711488">
    <property type="component" value="Unassembled WGS sequence"/>
</dbReference>